<feature type="compositionally biased region" description="Gly residues" evidence="1">
    <location>
        <begin position="1"/>
        <end position="11"/>
    </location>
</feature>
<feature type="compositionally biased region" description="Low complexity" evidence="1">
    <location>
        <begin position="80"/>
        <end position="93"/>
    </location>
</feature>
<sequence length="163" mass="15820">MAECGRGGAAGGALPTSPGPTLGSKGVLKAGAGEGGGGGGGSGGSGGGGGRLGHGRARYDSGGVSNGDCSLGVSGDEARASPARGPRGAALAPTPSPAACPLPRESKPSGLPRRSSIIKDGTKQKRERKKTVSFSSMPTEKKISSASDCINSMVEGCKLQGHF</sequence>
<dbReference type="KEGG" id="umr:121104238"/>
<dbReference type="Proteomes" id="UP000261680">
    <property type="component" value="Unplaced"/>
</dbReference>
<evidence type="ECO:0000313" key="3">
    <source>
        <dbReference type="RefSeq" id="XP_040492534.1"/>
    </source>
</evidence>
<feature type="compositionally biased region" description="Gly residues" evidence="1">
    <location>
        <begin position="32"/>
        <end position="52"/>
    </location>
</feature>
<dbReference type="GeneID" id="121104238"/>
<dbReference type="RefSeq" id="XP_040492534.1">
    <property type="nucleotide sequence ID" value="XM_040636600.1"/>
</dbReference>
<feature type="region of interest" description="Disordered" evidence="1">
    <location>
        <begin position="1"/>
        <end position="142"/>
    </location>
</feature>
<organism evidence="2 3">
    <name type="scientific">Ursus maritimus</name>
    <name type="common">Polar bear</name>
    <name type="synonym">Thalarctos maritimus</name>
    <dbReference type="NCBI Taxonomy" id="29073"/>
    <lineage>
        <taxon>Eukaryota</taxon>
        <taxon>Metazoa</taxon>
        <taxon>Chordata</taxon>
        <taxon>Craniata</taxon>
        <taxon>Vertebrata</taxon>
        <taxon>Euteleostomi</taxon>
        <taxon>Mammalia</taxon>
        <taxon>Eutheria</taxon>
        <taxon>Laurasiatheria</taxon>
        <taxon>Carnivora</taxon>
        <taxon>Caniformia</taxon>
        <taxon>Ursidae</taxon>
        <taxon>Ursus</taxon>
    </lineage>
</organism>
<gene>
    <name evidence="3" type="primary">LOC121104238</name>
</gene>
<name>A0A8M1GLD9_URSMA</name>
<dbReference type="AlphaFoldDB" id="A0A8M1GLD9"/>
<dbReference type="OrthoDB" id="6158647at2759"/>
<evidence type="ECO:0000256" key="1">
    <source>
        <dbReference type="SAM" id="MobiDB-lite"/>
    </source>
</evidence>
<keyword evidence="2" id="KW-1185">Reference proteome</keyword>
<accession>A0A8M1GLD9</accession>
<evidence type="ECO:0000313" key="2">
    <source>
        <dbReference type="Proteomes" id="UP000261680"/>
    </source>
</evidence>
<feature type="compositionally biased region" description="Polar residues" evidence="1">
    <location>
        <begin position="132"/>
        <end position="142"/>
    </location>
</feature>
<protein>
    <submittedName>
        <fullName evidence="3">Inactive phospholipase C-like protein 2</fullName>
    </submittedName>
</protein>
<proteinExistence type="predicted"/>
<reference evidence="3" key="1">
    <citation type="submission" date="2025-08" db="UniProtKB">
        <authorList>
            <consortium name="RefSeq"/>
        </authorList>
    </citation>
    <scope>IDENTIFICATION</scope>
    <source>
        <tissue evidence="3">Whole blood</tissue>
    </source>
</reference>